<dbReference type="AlphaFoldDB" id="A0A9P0YT68"/>
<protein>
    <recommendedName>
        <fullName evidence="1">DUF4371 domain-containing protein</fullName>
    </recommendedName>
</protein>
<keyword evidence="3" id="KW-1185">Reference proteome</keyword>
<dbReference type="InterPro" id="IPR055298">
    <property type="entry name" value="AtLOH3-like"/>
</dbReference>
<dbReference type="PANTHER" id="PTHR11697">
    <property type="entry name" value="GENERAL TRANSCRIPTION FACTOR 2-RELATED ZINC FINGER PROTEIN"/>
    <property type="match status" value="1"/>
</dbReference>
<sequence>MRCDALMNQDAHIETILDNQSMQTKHDYRIRLTISLDCVRYLLRLGLPFRGHDESEDSLNPALESGKISCGRGLHQESCLQRAGDTRWGSHYRSLVSLISMFSAVGDALDVINDDDVTTSMQKVEIEYLLKMMHCFDFVLNLHMMKFILEISNELSHALQRRDQDIVNAMDLVRVCKYRLQAARDDRWDSLFEEVCNFCDQHSIDIPNMNDTFIHFDSRGRPVRK</sequence>
<dbReference type="Pfam" id="PF14291">
    <property type="entry name" value="DUF4371"/>
    <property type="match status" value="1"/>
</dbReference>
<comment type="caution">
    <text evidence="2">The sequence shown here is derived from an EMBL/GenBank/DDBJ whole genome shotgun (WGS) entry which is preliminary data.</text>
</comment>
<evidence type="ECO:0000313" key="3">
    <source>
        <dbReference type="Proteomes" id="UP001152484"/>
    </source>
</evidence>
<dbReference type="PANTHER" id="PTHR11697:SF230">
    <property type="entry name" value="ZINC FINGER, MYM DOMAIN CONTAINING 1"/>
    <property type="match status" value="1"/>
</dbReference>
<gene>
    <name evidence="2" type="ORF">CEURO_LOCUS5151</name>
</gene>
<name>A0A9P0YT68_CUSEU</name>
<dbReference type="SUPFAM" id="SSF53098">
    <property type="entry name" value="Ribonuclease H-like"/>
    <property type="match status" value="1"/>
</dbReference>
<organism evidence="2 3">
    <name type="scientific">Cuscuta europaea</name>
    <name type="common">European dodder</name>
    <dbReference type="NCBI Taxonomy" id="41803"/>
    <lineage>
        <taxon>Eukaryota</taxon>
        <taxon>Viridiplantae</taxon>
        <taxon>Streptophyta</taxon>
        <taxon>Embryophyta</taxon>
        <taxon>Tracheophyta</taxon>
        <taxon>Spermatophyta</taxon>
        <taxon>Magnoliopsida</taxon>
        <taxon>eudicotyledons</taxon>
        <taxon>Gunneridae</taxon>
        <taxon>Pentapetalae</taxon>
        <taxon>asterids</taxon>
        <taxon>lamiids</taxon>
        <taxon>Solanales</taxon>
        <taxon>Convolvulaceae</taxon>
        <taxon>Cuscuteae</taxon>
        <taxon>Cuscuta</taxon>
        <taxon>Cuscuta subgen. Cuscuta</taxon>
    </lineage>
</organism>
<evidence type="ECO:0000313" key="2">
    <source>
        <dbReference type="EMBL" id="CAH9074444.1"/>
    </source>
</evidence>
<dbReference type="Proteomes" id="UP001152484">
    <property type="component" value="Unassembled WGS sequence"/>
</dbReference>
<dbReference type="EMBL" id="CAMAPE010000009">
    <property type="protein sequence ID" value="CAH9074444.1"/>
    <property type="molecule type" value="Genomic_DNA"/>
</dbReference>
<dbReference type="OrthoDB" id="1280684at2759"/>
<evidence type="ECO:0000259" key="1">
    <source>
        <dbReference type="Pfam" id="PF14291"/>
    </source>
</evidence>
<feature type="domain" description="DUF4371" evidence="1">
    <location>
        <begin position="2"/>
        <end position="60"/>
    </location>
</feature>
<proteinExistence type="predicted"/>
<reference evidence="2" key="1">
    <citation type="submission" date="2022-07" db="EMBL/GenBank/DDBJ databases">
        <authorList>
            <person name="Macas J."/>
            <person name="Novak P."/>
            <person name="Neumann P."/>
        </authorList>
    </citation>
    <scope>NUCLEOTIDE SEQUENCE</scope>
</reference>
<dbReference type="InterPro" id="IPR025398">
    <property type="entry name" value="DUF4371"/>
</dbReference>
<accession>A0A9P0YT68</accession>
<dbReference type="InterPro" id="IPR012337">
    <property type="entry name" value="RNaseH-like_sf"/>
</dbReference>
<feature type="non-terminal residue" evidence="2">
    <location>
        <position position="1"/>
    </location>
</feature>